<evidence type="ECO:0008006" key="3">
    <source>
        <dbReference type="Google" id="ProtNLM"/>
    </source>
</evidence>
<sequence length="153" mass="16752">MEWTAGTESSLIEALRVGQIEVLIGGFLSDTAWASRAAISHAYKEAKVVVSFPTADSVRALTDLEGAVVAYRPARPDFAALITSREARPEARNDWRGQIAVAYEFELSEDVHRSRPLKTEKHVILVTSGENGLLYALDHFLMRPGQLAGANKS</sequence>
<dbReference type="EMBL" id="CP016428">
    <property type="protein sequence ID" value="ANW00899.1"/>
    <property type="molecule type" value="Genomic_DNA"/>
</dbReference>
<reference evidence="1 2" key="1">
    <citation type="submission" date="2016-07" db="EMBL/GenBank/DDBJ databases">
        <title>Complete genome sequence of Bradyrhizobium icense LMTR 13T, a potential inoculant strain isolated from lima bean (Phaseolus lunatus) in Peru.</title>
        <authorList>
            <person name="Ormeno-Orrillo E."/>
            <person name="Duran D."/>
            <person name="Rogel M.A."/>
            <person name="Rey L."/>
            <person name="Imperial J."/>
            <person name="Ruiz-Argueso T."/>
            <person name="Martinez-Romero E."/>
        </authorList>
    </citation>
    <scope>NUCLEOTIDE SEQUENCE [LARGE SCALE GENOMIC DNA]</scope>
    <source>
        <strain evidence="1 2">LMTR 13</strain>
    </source>
</reference>
<dbReference type="KEGG" id="bic:LMTR13_12675"/>
<name>A0A1B1UDQ9_9BRAD</name>
<organism evidence="1 2">
    <name type="scientific">Bradyrhizobium icense</name>
    <dbReference type="NCBI Taxonomy" id="1274631"/>
    <lineage>
        <taxon>Bacteria</taxon>
        <taxon>Pseudomonadati</taxon>
        <taxon>Pseudomonadota</taxon>
        <taxon>Alphaproteobacteria</taxon>
        <taxon>Hyphomicrobiales</taxon>
        <taxon>Nitrobacteraceae</taxon>
        <taxon>Bradyrhizobium</taxon>
    </lineage>
</organism>
<dbReference type="STRING" id="1274631.LMTR13_12675"/>
<evidence type="ECO:0000313" key="2">
    <source>
        <dbReference type="Proteomes" id="UP000092839"/>
    </source>
</evidence>
<proteinExistence type="predicted"/>
<gene>
    <name evidence="1" type="ORF">LMTR13_12675</name>
</gene>
<protein>
    <recommendedName>
        <fullName evidence="3">Transporter substrate-binding domain-containing protein</fullName>
    </recommendedName>
</protein>
<dbReference type="Proteomes" id="UP000092839">
    <property type="component" value="Chromosome"/>
</dbReference>
<evidence type="ECO:0000313" key="1">
    <source>
        <dbReference type="EMBL" id="ANW00899.1"/>
    </source>
</evidence>
<accession>A0A1B1UDQ9</accession>
<dbReference type="AlphaFoldDB" id="A0A1B1UDQ9"/>
<keyword evidence="2" id="KW-1185">Reference proteome</keyword>